<evidence type="ECO:0000313" key="6">
    <source>
        <dbReference type="EMBL" id="THD69881.1"/>
    </source>
</evidence>
<dbReference type="InterPro" id="IPR016192">
    <property type="entry name" value="APOBEC/CMP_deaminase_Zn-bd"/>
</dbReference>
<keyword evidence="2" id="KW-0479">Metal-binding</keyword>
<evidence type="ECO:0000259" key="5">
    <source>
        <dbReference type="PROSITE" id="PS51747"/>
    </source>
</evidence>
<keyword evidence="4" id="KW-0862">Zinc</keyword>
<protein>
    <submittedName>
        <fullName evidence="6">Cytidine deaminase</fullName>
        <ecNumber evidence="6">3.5.4.5</ecNumber>
    </submittedName>
</protein>
<organism evidence="6 7">
    <name type="scientific">Robertkochia marina</name>
    <dbReference type="NCBI Taxonomy" id="1227945"/>
    <lineage>
        <taxon>Bacteria</taxon>
        <taxon>Pseudomonadati</taxon>
        <taxon>Bacteroidota</taxon>
        <taxon>Flavobacteriia</taxon>
        <taxon>Flavobacteriales</taxon>
        <taxon>Flavobacteriaceae</taxon>
        <taxon>Robertkochia</taxon>
    </lineage>
</organism>
<evidence type="ECO:0000256" key="1">
    <source>
        <dbReference type="ARBA" id="ARBA00006576"/>
    </source>
</evidence>
<dbReference type="OrthoDB" id="9795347at2"/>
<evidence type="ECO:0000256" key="2">
    <source>
        <dbReference type="ARBA" id="ARBA00022723"/>
    </source>
</evidence>
<evidence type="ECO:0000256" key="3">
    <source>
        <dbReference type="ARBA" id="ARBA00022801"/>
    </source>
</evidence>
<dbReference type="AlphaFoldDB" id="A0A4S3M659"/>
<proteinExistence type="inferred from homology"/>
<dbReference type="GO" id="GO:0055086">
    <property type="term" value="P:nucleobase-containing small molecule metabolic process"/>
    <property type="evidence" value="ECO:0007669"/>
    <property type="project" value="UniProtKB-ARBA"/>
</dbReference>
<keyword evidence="7" id="KW-1185">Reference proteome</keyword>
<dbReference type="EMBL" id="SSMC01000001">
    <property type="protein sequence ID" value="THD69881.1"/>
    <property type="molecule type" value="Genomic_DNA"/>
</dbReference>
<comment type="caution">
    <text evidence="6">The sequence shown here is derived from an EMBL/GenBank/DDBJ whole genome shotgun (WGS) entry which is preliminary data.</text>
</comment>
<name>A0A4S3M659_9FLAO</name>
<dbReference type="CDD" id="cd01283">
    <property type="entry name" value="cytidine_deaminase"/>
    <property type="match status" value="1"/>
</dbReference>
<dbReference type="PROSITE" id="PS51747">
    <property type="entry name" value="CYT_DCMP_DEAMINASES_2"/>
    <property type="match status" value="1"/>
</dbReference>
<dbReference type="GO" id="GO:0008270">
    <property type="term" value="F:zinc ion binding"/>
    <property type="evidence" value="ECO:0007669"/>
    <property type="project" value="InterPro"/>
</dbReference>
<dbReference type="InterPro" id="IPR050202">
    <property type="entry name" value="Cyt/Deoxycyt_deaminase"/>
</dbReference>
<dbReference type="PANTHER" id="PTHR11644">
    <property type="entry name" value="CYTIDINE DEAMINASE"/>
    <property type="match status" value="1"/>
</dbReference>
<comment type="similarity">
    <text evidence="1">Belongs to the cytidine and deoxycytidylate deaminase family.</text>
</comment>
<dbReference type="InterPro" id="IPR002125">
    <property type="entry name" value="CMP_dCMP_dom"/>
</dbReference>
<dbReference type="GO" id="GO:0005829">
    <property type="term" value="C:cytosol"/>
    <property type="evidence" value="ECO:0007669"/>
    <property type="project" value="TreeGrafter"/>
</dbReference>
<dbReference type="Gene3D" id="3.40.140.10">
    <property type="entry name" value="Cytidine Deaminase, domain 2"/>
    <property type="match status" value="1"/>
</dbReference>
<dbReference type="InterPro" id="IPR016193">
    <property type="entry name" value="Cytidine_deaminase-like"/>
</dbReference>
<gene>
    <name evidence="6" type="ORF">E7Z59_06025</name>
</gene>
<dbReference type="PANTHER" id="PTHR11644:SF2">
    <property type="entry name" value="CYTIDINE DEAMINASE"/>
    <property type="match status" value="1"/>
</dbReference>
<reference evidence="6 7" key="1">
    <citation type="submission" date="2019-04" db="EMBL/GenBank/DDBJ databases">
        <title>Draft genome sequence of Robertkochia marina CC-AMO-30D.</title>
        <authorList>
            <person name="Hameed A."/>
            <person name="Lin S.-Y."/>
            <person name="Shahina M."/>
            <person name="Lai W.-A."/>
            <person name="Young C.-C."/>
        </authorList>
    </citation>
    <scope>NUCLEOTIDE SEQUENCE [LARGE SCALE GENOMIC DNA]</scope>
    <source>
        <strain evidence="6 7">CC-AMO-30D</strain>
    </source>
</reference>
<evidence type="ECO:0000256" key="4">
    <source>
        <dbReference type="ARBA" id="ARBA00022833"/>
    </source>
</evidence>
<sequence length="168" mass="18308">MKKIELQTVIEVYPELDSLPEPIIGLMHQAIQSRKKAYAPYSRFRVGAAVLLENGAVVLGNNQENAAFPSGLCAERVAVSQAGAVYPGIAIKALAITAAADDRVVKEPVPPCGSCRQVLTEYEHRQSTPIDIYFMGEISEIYKVNSIAQLLPLIFTGDSLQDKTDFTL</sequence>
<feature type="domain" description="CMP/dCMP-type deaminase" evidence="5">
    <location>
        <begin position="21"/>
        <end position="158"/>
    </location>
</feature>
<dbReference type="EC" id="3.5.4.5" evidence="6"/>
<dbReference type="NCBIfam" id="NF004064">
    <property type="entry name" value="PRK05578.1"/>
    <property type="match status" value="1"/>
</dbReference>
<dbReference type="Pfam" id="PF00383">
    <property type="entry name" value="dCMP_cyt_deam_1"/>
    <property type="match status" value="1"/>
</dbReference>
<dbReference type="RefSeq" id="WP_136335372.1">
    <property type="nucleotide sequence ID" value="NZ_QXMP01000002.1"/>
</dbReference>
<dbReference type="Proteomes" id="UP000305939">
    <property type="component" value="Unassembled WGS sequence"/>
</dbReference>
<keyword evidence="3 6" id="KW-0378">Hydrolase</keyword>
<dbReference type="GO" id="GO:0004126">
    <property type="term" value="F:cytidine deaminase activity"/>
    <property type="evidence" value="ECO:0007669"/>
    <property type="project" value="UniProtKB-EC"/>
</dbReference>
<dbReference type="PROSITE" id="PS00903">
    <property type="entry name" value="CYT_DCMP_DEAMINASES_1"/>
    <property type="match status" value="1"/>
</dbReference>
<accession>A0A4S3M659</accession>
<dbReference type="GO" id="GO:0072527">
    <property type="term" value="P:pyrimidine-containing compound metabolic process"/>
    <property type="evidence" value="ECO:0007669"/>
    <property type="project" value="UniProtKB-ARBA"/>
</dbReference>
<dbReference type="GO" id="GO:0042802">
    <property type="term" value="F:identical protein binding"/>
    <property type="evidence" value="ECO:0007669"/>
    <property type="project" value="UniProtKB-ARBA"/>
</dbReference>
<dbReference type="SUPFAM" id="SSF53927">
    <property type="entry name" value="Cytidine deaminase-like"/>
    <property type="match status" value="1"/>
</dbReference>
<evidence type="ECO:0000313" key="7">
    <source>
        <dbReference type="Proteomes" id="UP000305939"/>
    </source>
</evidence>